<evidence type="ECO:0000259" key="3">
    <source>
        <dbReference type="PROSITE" id="PS01031"/>
    </source>
</evidence>
<comment type="similarity">
    <text evidence="1 2">Belongs to the small heat shock protein (HSP20) family.</text>
</comment>
<dbReference type="STRING" id="1220589.CD32_07170"/>
<dbReference type="RefSeq" id="WP_036152841.1">
    <property type="nucleotide sequence ID" value="NZ_AVCX01000009.1"/>
</dbReference>
<feature type="domain" description="SHSP" evidence="3">
    <location>
        <begin position="33"/>
        <end position="146"/>
    </location>
</feature>
<gene>
    <name evidence="4" type="ORF">CD32_07170</name>
</gene>
<protein>
    <submittedName>
        <fullName evidence="4">Heat-shock protein Hsp20</fullName>
    </submittedName>
</protein>
<dbReference type="EMBL" id="JPVP01000052">
    <property type="protein sequence ID" value="KGR86168.1"/>
    <property type="molecule type" value="Genomic_DNA"/>
</dbReference>
<dbReference type="Gene3D" id="2.60.40.790">
    <property type="match status" value="1"/>
</dbReference>
<dbReference type="OrthoDB" id="1806521at2"/>
<dbReference type="eggNOG" id="COG0071">
    <property type="taxonomic scope" value="Bacteria"/>
</dbReference>
<sequence length="146" mass="16981">MSLVPYDPFRQLANIRKEFERLFSTLPVAFNWENSPFHQINIDIHESDTEVIAICDLPGIENKEDLHIHVEDELLSIGGTIHTMHEVKKESMYRQERYSGSFHRTVTLPSPVSGENIKAVYKNGVLEVRMVKTSKKKKRRIDIDFN</sequence>
<comment type="caution">
    <text evidence="4">The sequence shown here is derived from an EMBL/GenBank/DDBJ whole genome shotgun (WGS) entry which is preliminary data.</text>
</comment>
<name>A0A0A3ITG6_9BACI</name>
<dbReference type="InterPro" id="IPR031107">
    <property type="entry name" value="Small_HSP"/>
</dbReference>
<accession>A0A0A3ITG6</accession>
<organism evidence="4 5">
    <name type="scientific">Lysinibacillus odysseyi 34hs-1 = NBRC 100172</name>
    <dbReference type="NCBI Taxonomy" id="1220589"/>
    <lineage>
        <taxon>Bacteria</taxon>
        <taxon>Bacillati</taxon>
        <taxon>Bacillota</taxon>
        <taxon>Bacilli</taxon>
        <taxon>Bacillales</taxon>
        <taxon>Bacillaceae</taxon>
        <taxon>Lysinibacillus</taxon>
    </lineage>
</organism>
<dbReference type="InterPro" id="IPR008978">
    <property type="entry name" value="HSP20-like_chaperone"/>
</dbReference>
<evidence type="ECO:0000313" key="4">
    <source>
        <dbReference type="EMBL" id="KGR86168.1"/>
    </source>
</evidence>
<evidence type="ECO:0000256" key="2">
    <source>
        <dbReference type="RuleBase" id="RU003616"/>
    </source>
</evidence>
<proteinExistence type="inferred from homology"/>
<keyword evidence="5" id="KW-1185">Reference proteome</keyword>
<dbReference type="PANTHER" id="PTHR11527">
    <property type="entry name" value="HEAT-SHOCK PROTEIN 20 FAMILY MEMBER"/>
    <property type="match status" value="1"/>
</dbReference>
<dbReference type="PROSITE" id="PS01031">
    <property type="entry name" value="SHSP"/>
    <property type="match status" value="1"/>
</dbReference>
<dbReference type="Pfam" id="PF00011">
    <property type="entry name" value="HSP20"/>
    <property type="match status" value="1"/>
</dbReference>
<evidence type="ECO:0000313" key="5">
    <source>
        <dbReference type="Proteomes" id="UP000030437"/>
    </source>
</evidence>
<dbReference type="SUPFAM" id="SSF49764">
    <property type="entry name" value="HSP20-like chaperones"/>
    <property type="match status" value="1"/>
</dbReference>
<dbReference type="CDD" id="cd06464">
    <property type="entry name" value="ACD_sHsps-like"/>
    <property type="match status" value="1"/>
</dbReference>
<evidence type="ECO:0000256" key="1">
    <source>
        <dbReference type="PROSITE-ProRule" id="PRU00285"/>
    </source>
</evidence>
<dbReference type="AlphaFoldDB" id="A0A0A3ITG6"/>
<dbReference type="InterPro" id="IPR002068">
    <property type="entry name" value="A-crystallin/Hsp20_dom"/>
</dbReference>
<dbReference type="Proteomes" id="UP000030437">
    <property type="component" value="Unassembled WGS sequence"/>
</dbReference>
<reference evidence="4 5" key="1">
    <citation type="submission" date="2014-02" db="EMBL/GenBank/DDBJ databases">
        <title>Draft genome sequence of Lysinibacillus odysseyi NBRC 100172.</title>
        <authorList>
            <person name="Zhang F."/>
            <person name="Wang G."/>
            <person name="Zhang L."/>
        </authorList>
    </citation>
    <scope>NUCLEOTIDE SEQUENCE [LARGE SCALE GENOMIC DNA]</scope>
    <source>
        <strain evidence="4 5">NBRC 100172</strain>
    </source>
</reference>